<dbReference type="RefSeq" id="WP_152839988.1">
    <property type="nucleotide sequence ID" value="NZ_WHUG01000009.1"/>
</dbReference>
<keyword evidence="5" id="KW-1185">Reference proteome</keyword>
<dbReference type="SUPFAM" id="SSF52091">
    <property type="entry name" value="SpoIIaa-like"/>
    <property type="match status" value="1"/>
</dbReference>
<evidence type="ECO:0000313" key="4">
    <source>
        <dbReference type="EMBL" id="MQA40694.1"/>
    </source>
</evidence>
<dbReference type="PROSITE" id="PS50801">
    <property type="entry name" value="STAS"/>
    <property type="match status" value="1"/>
</dbReference>
<proteinExistence type="inferred from homology"/>
<comment type="similarity">
    <text evidence="1 2">Belongs to the anti-sigma-factor antagonist family.</text>
</comment>
<organism evidence="4 5">
    <name type="scientific">Rugamonas aquatica</name>
    <dbReference type="NCBI Taxonomy" id="2743357"/>
    <lineage>
        <taxon>Bacteria</taxon>
        <taxon>Pseudomonadati</taxon>
        <taxon>Pseudomonadota</taxon>
        <taxon>Betaproteobacteria</taxon>
        <taxon>Burkholderiales</taxon>
        <taxon>Oxalobacteraceae</taxon>
        <taxon>Telluria group</taxon>
        <taxon>Rugamonas</taxon>
    </lineage>
</organism>
<dbReference type="InterPro" id="IPR036513">
    <property type="entry name" value="STAS_dom_sf"/>
</dbReference>
<evidence type="ECO:0000256" key="2">
    <source>
        <dbReference type="RuleBase" id="RU003749"/>
    </source>
</evidence>
<dbReference type="Gene3D" id="3.30.750.24">
    <property type="entry name" value="STAS domain"/>
    <property type="match status" value="1"/>
</dbReference>
<evidence type="ECO:0000256" key="1">
    <source>
        <dbReference type="ARBA" id="ARBA00009013"/>
    </source>
</evidence>
<protein>
    <recommendedName>
        <fullName evidence="2">Anti-sigma factor antagonist</fullName>
    </recommendedName>
</protein>
<dbReference type="AlphaFoldDB" id="A0A6A7N6G9"/>
<evidence type="ECO:0000313" key="5">
    <source>
        <dbReference type="Proteomes" id="UP000440498"/>
    </source>
</evidence>
<sequence>MHIHTETRDDIHIVRLQGRIDSATAGAFDQAIGALFDCGAHKLVLEFSQLDYISSAGMRSALIAGKKVRLIQDGKLVLCALRPHISEIFAMSGLNALFLICADLESALEQLA</sequence>
<reference evidence="4 5" key="1">
    <citation type="submission" date="2019-10" db="EMBL/GenBank/DDBJ databases">
        <title>Two novel species isolated from a subtropical stream in China.</title>
        <authorList>
            <person name="Lu H."/>
        </authorList>
    </citation>
    <scope>NUCLEOTIDE SEQUENCE [LARGE SCALE GENOMIC DNA]</scope>
    <source>
        <strain evidence="4 5">FT29W</strain>
    </source>
</reference>
<dbReference type="GO" id="GO:0043856">
    <property type="term" value="F:anti-sigma factor antagonist activity"/>
    <property type="evidence" value="ECO:0007669"/>
    <property type="project" value="InterPro"/>
</dbReference>
<dbReference type="EMBL" id="WHUG01000009">
    <property type="protein sequence ID" value="MQA40694.1"/>
    <property type="molecule type" value="Genomic_DNA"/>
</dbReference>
<dbReference type="Proteomes" id="UP000440498">
    <property type="component" value="Unassembled WGS sequence"/>
</dbReference>
<comment type="caution">
    <text evidence="4">The sequence shown here is derived from an EMBL/GenBank/DDBJ whole genome shotgun (WGS) entry which is preliminary data.</text>
</comment>
<evidence type="ECO:0000259" key="3">
    <source>
        <dbReference type="PROSITE" id="PS50801"/>
    </source>
</evidence>
<dbReference type="CDD" id="cd07043">
    <property type="entry name" value="STAS_anti-anti-sigma_factors"/>
    <property type="match status" value="1"/>
</dbReference>
<name>A0A6A7N6G9_9BURK</name>
<dbReference type="PANTHER" id="PTHR33495">
    <property type="entry name" value="ANTI-SIGMA FACTOR ANTAGONIST TM_1081-RELATED-RELATED"/>
    <property type="match status" value="1"/>
</dbReference>
<dbReference type="NCBIfam" id="TIGR00377">
    <property type="entry name" value="ant_ant_sig"/>
    <property type="match status" value="1"/>
</dbReference>
<gene>
    <name evidence="4" type="ORF">GEV02_21315</name>
</gene>
<dbReference type="InterPro" id="IPR002645">
    <property type="entry name" value="STAS_dom"/>
</dbReference>
<dbReference type="InterPro" id="IPR003658">
    <property type="entry name" value="Anti-sigma_ant"/>
</dbReference>
<accession>A0A6A7N6G9</accession>
<feature type="domain" description="STAS" evidence="3">
    <location>
        <begin position="1"/>
        <end position="111"/>
    </location>
</feature>
<dbReference type="Pfam" id="PF01740">
    <property type="entry name" value="STAS"/>
    <property type="match status" value="1"/>
</dbReference>